<dbReference type="AlphaFoldDB" id="A0AAD6UZW8"/>
<dbReference type="EMBL" id="JARJCW010000087">
    <property type="protein sequence ID" value="KAJ7195962.1"/>
    <property type="molecule type" value="Genomic_DNA"/>
</dbReference>
<feature type="compositionally biased region" description="Acidic residues" evidence="1">
    <location>
        <begin position="146"/>
        <end position="167"/>
    </location>
</feature>
<feature type="compositionally biased region" description="Polar residues" evidence="1">
    <location>
        <begin position="194"/>
        <end position="212"/>
    </location>
</feature>
<feature type="region of interest" description="Disordered" evidence="1">
    <location>
        <begin position="126"/>
        <end position="170"/>
    </location>
</feature>
<dbReference type="Proteomes" id="UP001219525">
    <property type="component" value="Unassembled WGS sequence"/>
</dbReference>
<feature type="compositionally biased region" description="Basic and acidic residues" evidence="1">
    <location>
        <begin position="1"/>
        <end position="11"/>
    </location>
</feature>
<evidence type="ECO:0000313" key="2">
    <source>
        <dbReference type="EMBL" id="KAJ7195962.1"/>
    </source>
</evidence>
<reference evidence="2" key="1">
    <citation type="submission" date="2023-03" db="EMBL/GenBank/DDBJ databases">
        <title>Massive genome expansion in bonnet fungi (Mycena s.s.) driven by repeated elements and novel gene families across ecological guilds.</title>
        <authorList>
            <consortium name="Lawrence Berkeley National Laboratory"/>
            <person name="Harder C.B."/>
            <person name="Miyauchi S."/>
            <person name="Viragh M."/>
            <person name="Kuo A."/>
            <person name="Thoen E."/>
            <person name="Andreopoulos B."/>
            <person name="Lu D."/>
            <person name="Skrede I."/>
            <person name="Drula E."/>
            <person name="Henrissat B."/>
            <person name="Morin E."/>
            <person name="Kohler A."/>
            <person name="Barry K."/>
            <person name="LaButti K."/>
            <person name="Morin E."/>
            <person name="Salamov A."/>
            <person name="Lipzen A."/>
            <person name="Mereny Z."/>
            <person name="Hegedus B."/>
            <person name="Baldrian P."/>
            <person name="Stursova M."/>
            <person name="Weitz H."/>
            <person name="Taylor A."/>
            <person name="Grigoriev I.V."/>
            <person name="Nagy L.G."/>
            <person name="Martin F."/>
            <person name="Kauserud H."/>
        </authorList>
    </citation>
    <scope>NUCLEOTIDE SEQUENCE</scope>
    <source>
        <strain evidence="2">9144</strain>
    </source>
</reference>
<protein>
    <submittedName>
        <fullName evidence="2">Uncharacterized protein</fullName>
    </submittedName>
</protein>
<evidence type="ECO:0000256" key="1">
    <source>
        <dbReference type="SAM" id="MobiDB-lite"/>
    </source>
</evidence>
<feature type="region of interest" description="Disordered" evidence="1">
    <location>
        <begin position="1"/>
        <end position="23"/>
    </location>
</feature>
<sequence>MEKSSQPHSTHDASGVVEAARAASQAQKLADDLKARALASEDPETKEKLLAESKAKEIEARKNSRRAHRLASGVWQGGARGLAAGAAIGAGLGTVVGTLVGAIVSIPTTGVGVLVGVPVGWIHGPWAGPGVKQTENAGDGERADGEAEGESQSEGLEQAEDMDEMSDEETHRAVLEAVEAADKLERQQREHTQGGPTVSTVEEPQTQLQQDETAGRRNEGPAREKPDEQEGDSQEHAKNRGDARAASNKVALGHDSD</sequence>
<keyword evidence="3" id="KW-1185">Reference proteome</keyword>
<evidence type="ECO:0000313" key="3">
    <source>
        <dbReference type="Proteomes" id="UP001219525"/>
    </source>
</evidence>
<feature type="compositionally biased region" description="Basic and acidic residues" evidence="1">
    <location>
        <begin position="213"/>
        <end position="243"/>
    </location>
</feature>
<proteinExistence type="predicted"/>
<feature type="region of interest" description="Disordered" evidence="1">
    <location>
        <begin position="185"/>
        <end position="257"/>
    </location>
</feature>
<gene>
    <name evidence="2" type="ORF">GGX14DRAFT_545813</name>
</gene>
<name>A0AAD6UZW8_9AGAR</name>
<organism evidence="2 3">
    <name type="scientific">Mycena pura</name>
    <dbReference type="NCBI Taxonomy" id="153505"/>
    <lineage>
        <taxon>Eukaryota</taxon>
        <taxon>Fungi</taxon>
        <taxon>Dikarya</taxon>
        <taxon>Basidiomycota</taxon>
        <taxon>Agaricomycotina</taxon>
        <taxon>Agaricomycetes</taxon>
        <taxon>Agaricomycetidae</taxon>
        <taxon>Agaricales</taxon>
        <taxon>Marasmiineae</taxon>
        <taxon>Mycenaceae</taxon>
        <taxon>Mycena</taxon>
    </lineage>
</organism>
<comment type="caution">
    <text evidence="2">The sequence shown here is derived from an EMBL/GenBank/DDBJ whole genome shotgun (WGS) entry which is preliminary data.</text>
</comment>
<accession>A0AAD6UZW8</accession>